<dbReference type="EMBL" id="BSFQ01000040">
    <property type="protein sequence ID" value="GLL15014.1"/>
    <property type="molecule type" value="Genomic_DNA"/>
</dbReference>
<evidence type="ECO:0000313" key="1">
    <source>
        <dbReference type="EMBL" id="GLL15014.1"/>
    </source>
</evidence>
<dbReference type="Proteomes" id="UP001143463">
    <property type="component" value="Unassembled WGS sequence"/>
</dbReference>
<accession>A0A9W6NZF3</accession>
<name>A0A9W6NZF3_9PSEU</name>
<evidence type="ECO:0000313" key="2">
    <source>
        <dbReference type="Proteomes" id="UP001143463"/>
    </source>
</evidence>
<sequence length="312" mass="32373">MRHPARVTKAGRSVIALLLDRSSSLGPLRDDVRAATADLLAHQAGLPGEVEVYLTTTGRRAGKLRGGIPATDAAVPKLRGRGTEAVRDSLGALVSGLGRSLAGMPEQERPTRVFVVLVTGGTDAGSATWGPDELRDLIAVQERDYAWEVVTVTVAEHAGLAPWGAGHRSLGVAPRGDCVRAAIAAASEYIGRARAAGPWEPVAGISQEERWAAYPPDFHAVPEAPAEAPAAAPAAAATEAVAEAPVEAATEITAPAPVEATAGTTPAAQVDDAPTEAIPVLTAQRLAEADRAAAAERRRWWDRFRKPATVGS</sequence>
<reference evidence="1" key="2">
    <citation type="submission" date="2023-01" db="EMBL/GenBank/DDBJ databases">
        <authorList>
            <person name="Sun Q."/>
            <person name="Evtushenko L."/>
        </authorList>
    </citation>
    <scope>NUCLEOTIDE SEQUENCE</scope>
    <source>
        <strain evidence="1">VKM Ac-1069</strain>
    </source>
</reference>
<proteinExistence type="predicted"/>
<keyword evidence="2" id="KW-1185">Reference proteome</keyword>
<reference evidence="1" key="1">
    <citation type="journal article" date="2014" name="Int. J. Syst. Evol. Microbiol.">
        <title>Complete genome sequence of Corynebacterium casei LMG S-19264T (=DSM 44701T), isolated from a smear-ripened cheese.</title>
        <authorList>
            <consortium name="US DOE Joint Genome Institute (JGI-PGF)"/>
            <person name="Walter F."/>
            <person name="Albersmeier A."/>
            <person name="Kalinowski J."/>
            <person name="Ruckert C."/>
        </authorList>
    </citation>
    <scope>NUCLEOTIDE SEQUENCE</scope>
    <source>
        <strain evidence="1">VKM Ac-1069</strain>
    </source>
</reference>
<comment type="caution">
    <text evidence="1">The sequence shown here is derived from an EMBL/GenBank/DDBJ whole genome shotgun (WGS) entry which is preliminary data.</text>
</comment>
<gene>
    <name evidence="1" type="ORF">GCM10017577_61630</name>
</gene>
<organism evidence="1 2">
    <name type="scientific">Pseudonocardia halophobica</name>
    <dbReference type="NCBI Taxonomy" id="29401"/>
    <lineage>
        <taxon>Bacteria</taxon>
        <taxon>Bacillati</taxon>
        <taxon>Actinomycetota</taxon>
        <taxon>Actinomycetes</taxon>
        <taxon>Pseudonocardiales</taxon>
        <taxon>Pseudonocardiaceae</taxon>
        <taxon>Pseudonocardia</taxon>
    </lineage>
</organism>
<evidence type="ECO:0008006" key="3">
    <source>
        <dbReference type="Google" id="ProtNLM"/>
    </source>
</evidence>
<protein>
    <recommendedName>
        <fullName evidence="3">VWFA domain-containing protein</fullName>
    </recommendedName>
</protein>
<dbReference type="AlphaFoldDB" id="A0A9W6NZF3"/>